<comment type="caution">
    <text evidence="1">The sequence shown here is derived from an EMBL/GenBank/DDBJ whole genome shotgun (WGS) entry which is preliminary data.</text>
</comment>
<sequence length="125" mass="13907">MFYCISDCFAAHSHSVCVPDVRSPILHHSIDSAQSDGAGHLQRDIAQVQATHVDVIGEPDVEHFPESDTLHGREADRLEFDATRGKCPVSTYRRVLVVADRFAAIVTNRVRFVVLDFDALIFLGM</sequence>
<dbReference type="AlphaFoldDB" id="A0A132F2K6"/>
<evidence type="ECO:0000313" key="2">
    <source>
        <dbReference type="Proteomes" id="UP000061512"/>
    </source>
</evidence>
<organism evidence="1 2">
    <name type="scientific">Burkholderia pseudomultivorans</name>
    <dbReference type="NCBI Taxonomy" id="1207504"/>
    <lineage>
        <taxon>Bacteria</taxon>
        <taxon>Pseudomonadati</taxon>
        <taxon>Pseudomonadota</taxon>
        <taxon>Betaproteobacteria</taxon>
        <taxon>Burkholderiales</taxon>
        <taxon>Burkholderiaceae</taxon>
        <taxon>Burkholderia</taxon>
        <taxon>Burkholderia cepacia complex</taxon>
    </lineage>
</organism>
<reference evidence="1 2" key="1">
    <citation type="submission" date="2015-11" db="EMBL/GenBank/DDBJ databases">
        <title>Expanding the genomic diversity of Burkholderia species for the development of highly accurate diagnostics.</title>
        <authorList>
            <person name="Sahl J."/>
            <person name="Keim P."/>
            <person name="Wagner D."/>
        </authorList>
    </citation>
    <scope>NUCLEOTIDE SEQUENCE [LARGE SCALE GENOMIC DNA]</scope>
    <source>
        <strain evidence="1 2">MSMB574WGS</strain>
    </source>
</reference>
<dbReference type="EMBL" id="LPJX01000029">
    <property type="protein sequence ID" value="KWF67683.1"/>
    <property type="molecule type" value="Genomic_DNA"/>
</dbReference>
<evidence type="ECO:0000313" key="1">
    <source>
        <dbReference type="EMBL" id="KWF67683.1"/>
    </source>
</evidence>
<dbReference type="Proteomes" id="UP000061512">
    <property type="component" value="Unassembled WGS sequence"/>
</dbReference>
<proteinExistence type="predicted"/>
<gene>
    <name evidence="1" type="ORF">WT57_16565</name>
</gene>
<accession>A0A132F2K6</accession>
<name>A0A132F2K6_9BURK</name>
<protein>
    <submittedName>
        <fullName evidence="1">Uncharacterized protein</fullName>
    </submittedName>
</protein>